<evidence type="ECO:0000256" key="3">
    <source>
        <dbReference type="ARBA" id="ARBA00022692"/>
    </source>
</evidence>
<evidence type="ECO:0000256" key="4">
    <source>
        <dbReference type="ARBA" id="ARBA00022989"/>
    </source>
</evidence>
<dbReference type="PANTHER" id="PTHR36115:SF4">
    <property type="entry name" value="MEMBRANE PROTEIN"/>
    <property type="match status" value="1"/>
</dbReference>
<sequence>MQPVYNTPSTQVKADPGQRFVAALIDGFVAYIPFLILTVVSYRLAMIGWIFLLGYQLTKDALPEVGGFLGGQSVGKKIMKIKVIKEDTGQGILGDYGTAIVRQVSLMIPIFGIVDAFMVLGDDRKRFGDKWAKTIVVKA</sequence>
<reference evidence="8 9" key="1">
    <citation type="submission" date="2018-07" db="EMBL/GenBank/DDBJ databases">
        <title>Genome analysis of Larkinella rosea.</title>
        <authorList>
            <person name="Zhou Z."/>
            <person name="Wang G."/>
        </authorList>
    </citation>
    <scope>NUCLEOTIDE SEQUENCE [LARGE SCALE GENOMIC DNA]</scope>
    <source>
        <strain evidence="9">zzj9</strain>
    </source>
</reference>
<name>A0A368JRY4_9BACT</name>
<feature type="transmembrane region" description="Helical" evidence="6">
    <location>
        <begin position="100"/>
        <end position="120"/>
    </location>
</feature>
<evidence type="ECO:0000256" key="1">
    <source>
        <dbReference type="ARBA" id="ARBA00004651"/>
    </source>
</evidence>
<feature type="domain" description="RDD" evidence="7">
    <location>
        <begin position="14"/>
        <end position="133"/>
    </location>
</feature>
<organism evidence="8 9">
    <name type="scientific">Larkinella punicea</name>
    <dbReference type="NCBI Taxonomy" id="2315727"/>
    <lineage>
        <taxon>Bacteria</taxon>
        <taxon>Pseudomonadati</taxon>
        <taxon>Bacteroidota</taxon>
        <taxon>Cytophagia</taxon>
        <taxon>Cytophagales</taxon>
        <taxon>Spirosomataceae</taxon>
        <taxon>Larkinella</taxon>
    </lineage>
</organism>
<keyword evidence="4 6" id="KW-1133">Transmembrane helix</keyword>
<proteinExistence type="predicted"/>
<evidence type="ECO:0000313" key="8">
    <source>
        <dbReference type="EMBL" id="RCR69726.1"/>
    </source>
</evidence>
<evidence type="ECO:0000256" key="2">
    <source>
        <dbReference type="ARBA" id="ARBA00022475"/>
    </source>
</evidence>
<evidence type="ECO:0000259" key="7">
    <source>
        <dbReference type="Pfam" id="PF06271"/>
    </source>
</evidence>
<gene>
    <name evidence="8" type="ORF">DUE52_10300</name>
</gene>
<dbReference type="AlphaFoldDB" id="A0A368JRY4"/>
<dbReference type="EMBL" id="QOWE01000007">
    <property type="protein sequence ID" value="RCR69726.1"/>
    <property type="molecule type" value="Genomic_DNA"/>
</dbReference>
<evidence type="ECO:0000313" key="9">
    <source>
        <dbReference type="Proteomes" id="UP000253383"/>
    </source>
</evidence>
<dbReference type="Pfam" id="PF06271">
    <property type="entry name" value="RDD"/>
    <property type="match status" value="1"/>
</dbReference>
<protein>
    <submittedName>
        <fullName evidence="8">RDD family protein</fullName>
    </submittedName>
</protein>
<keyword evidence="9" id="KW-1185">Reference proteome</keyword>
<dbReference type="InterPro" id="IPR051791">
    <property type="entry name" value="Pra-immunoreactive"/>
</dbReference>
<evidence type="ECO:0000256" key="6">
    <source>
        <dbReference type="SAM" id="Phobius"/>
    </source>
</evidence>
<dbReference type="OrthoDB" id="200257at2"/>
<dbReference type="InterPro" id="IPR010432">
    <property type="entry name" value="RDD"/>
</dbReference>
<dbReference type="Proteomes" id="UP000253383">
    <property type="component" value="Unassembled WGS sequence"/>
</dbReference>
<feature type="transmembrane region" description="Helical" evidence="6">
    <location>
        <begin position="28"/>
        <end position="52"/>
    </location>
</feature>
<keyword evidence="3 6" id="KW-0812">Transmembrane</keyword>
<comment type="subcellular location">
    <subcellularLocation>
        <location evidence="1">Cell membrane</location>
        <topology evidence="1">Multi-pass membrane protein</topology>
    </subcellularLocation>
</comment>
<evidence type="ECO:0000256" key="5">
    <source>
        <dbReference type="ARBA" id="ARBA00023136"/>
    </source>
</evidence>
<dbReference type="GO" id="GO:0005886">
    <property type="term" value="C:plasma membrane"/>
    <property type="evidence" value="ECO:0007669"/>
    <property type="project" value="UniProtKB-SubCell"/>
</dbReference>
<dbReference type="RefSeq" id="WP_114405920.1">
    <property type="nucleotide sequence ID" value="NZ_QOWE01000007.1"/>
</dbReference>
<accession>A0A368JRY4</accession>
<keyword evidence="2" id="KW-1003">Cell membrane</keyword>
<comment type="caution">
    <text evidence="8">The sequence shown here is derived from an EMBL/GenBank/DDBJ whole genome shotgun (WGS) entry which is preliminary data.</text>
</comment>
<dbReference type="PANTHER" id="PTHR36115">
    <property type="entry name" value="PROLINE-RICH ANTIGEN HOMOLOG-RELATED"/>
    <property type="match status" value="1"/>
</dbReference>
<keyword evidence="5 6" id="KW-0472">Membrane</keyword>